<dbReference type="InterPro" id="IPR044813">
    <property type="entry name" value="ACP_chloroplastic"/>
</dbReference>
<dbReference type="PANTHER" id="PTHR46153:SF20">
    <property type="entry name" value="ACYL CARRIER PROTEIN 2, CHLOROPLASTIC-RELATED"/>
    <property type="match status" value="1"/>
</dbReference>
<dbReference type="InterPro" id="IPR036736">
    <property type="entry name" value="ACP-like_sf"/>
</dbReference>
<dbReference type="AlphaFoldDB" id="A0AAF0XCL9"/>
<dbReference type="GO" id="GO:0000036">
    <property type="term" value="F:acyl carrier activity"/>
    <property type="evidence" value="ECO:0007669"/>
    <property type="project" value="InterPro"/>
</dbReference>
<gene>
    <name evidence="1" type="ORF">DCAR_0624058</name>
</gene>
<proteinExistence type="predicted"/>
<keyword evidence="2" id="KW-1185">Reference proteome</keyword>
<name>A0AAF0XCL9_DAUCS</name>
<evidence type="ECO:0000313" key="2">
    <source>
        <dbReference type="Proteomes" id="UP000077755"/>
    </source>
</evidence>
<dbReference type="PANTHER" id="PTHR46153">
    <property type="entry name" value="ACYL CARRIER PROTEIN"/>
    <property type="match status" value="1"/>
</dbReference>
<accession>A0AAF0XCL9</accession>
<sequence length="105" mass="11678">MWQGYANLGPPNAICRQCNGIIHNGLARCSFSAKAKYFGAINVLLSLRQWRSSPETVEKFCEIVKKQLGLPDTTEFGISVEEESAQTIATVQDAADLIEKLYKKK</sequence>
<dbReference type="Proteomes" id="UP000077755">
    <property type="component" value="Chromosome 6"/>
</dbReference>
<dbReference type="Gene3D" id="1.10.1200.10">
    <property type="entry name" value="ACP-like"/>
    <property type="match status" value="1"/>
</dbReference>
<reference evidence="1" key="2">
    <citation type="submission" date="2022-03" db="EMBL/GenBank/DDBJ databases">
        <title>Draft title - Genomic analysis of global carrot germplasm unveils the trajectory of domestication and the origin of high carotenoid orange carrot.</title>
        <authorList>
            <person name="Iorizzo M."/>
            <person name="Ellison S."/>
            <person name="Senalik D."/>
            <person name="Macko-Podgorni A."/>
            <person name="Grzebelus D."/>
            <person name="Bostan H."/>
            <person name="Rolling W."/>
            <person name="Curaba J."/>
            <person name="Simon P."/>
        </authorList>
    </citation>
    <scope>NUCLEOTIDE SEQUENCE</scope>
    <source>
        <tissue evidence="1">Leaf</tissue>
    </source>
</reference>
<organism evidence="1 2">
    <name type="scientific">Daucus carota subsp. sativus</name>
    <name type="common">Carrot</name>
    <dbReference type="NCBI Taxonomy" id="79200"/>
    <lineage>
        <taxon>Eukaryota</taxon>
        <taxon>Viridiplantae</taxon>
        <taxon>Streptophyta</taxon>
        <taxon>Embryophyta</taxon>
        <taxon>Tracheophyta</taxon>
        <taxon>Spermatophyta</taxon>
        <taxon>Magnoliopsida</taxon>
        <taxon>eudicotyledons</taxon>
        <taxon>Gunneridae</taxon>
        <taxon>Pentapetalae</taxon>
        <taxon>asterids</taxon>
        <taxon>campanulids</taxon>
        <taxon>Apiales</taxon>
        <taxon>Apiaceae</taxon>
        <taxon>Apioideae</taxon>
        <taxon>Scandiceae</taxon>
        <taxon>Daucinae</taxon>
        <taxon>Daucus</taxon>
        <taxon>Daucus sect. Daucus</taxon>
    </lineage>
</organism>
<reference evidence="1" key="1">
    <citation type="journal article" date="2016" name="Nat. Genet.">
        <title>A high-quality carrot genome assembly provides new insights into carotenoid accumulation and asterid genome evolution.</title>
        <authorList>
            <person name="Iorizzo M."/>
            <person name="Ellison S."/>
            <person name="Senalik D."/>
            <person name="Zeng P."/>
            <person name="Satapoomin P."/>
            <person name="Huang J."/>
            <person name="Bowman M."/>
            <person name="Iovene M."/>
            <person name="Sanseverino W."/>
            <person name="Cavagnaro P."/>
            <person name="Yildiz M."/>
            <person name="Macko-Podgorni A."/>
            <person name="Moranska E."/>
            <person name="Grzebelus E."/>
            <person name="Grzebelus D."/>
            <person name="Ashrafi H."/>
            <person name="Zheng Z."/>
            <person name="Cheng S."/>
            <person name="Spooner D."/>
            <person name="Van Deynze A."/>
            <person name="Simon P."/>
        </authorList>
    </citation>
    <scope>NUCLEOTIDE SEQUENCE</scope>
    <source>
        <tissue evidence="1">Leaf</tissue>
    </source>
</reference>
<evidence type="ECO:0000313" key="1">
    <source>
        <dbReference type="EMBL" id="WOH04647.1"/>
    </source>
</evidence>
<protein>
    <submittedName>
        <fullName evidence="1">Uncharacterized protein</fullName>
    </submittedName>
</protein>
<dbReference type="EMBL" id="CP093348">
    <property type="protein sequence ID" value="WOH04647.1"/>
    <property type="molecule type" value="Genomic_DNA"/>
</dbReference>